<sequence length="556" mass="61584">MLARPGRLAASTLPNDSAAAAASTVLSILRGEDPASLPAAGIDPCPAVFQQLRPSLPTVPDSSLPALARWAGEATAVSLLASRGLFAAAWRLLLAPSPTPPPLAAFAPLVRRYARLGRAPAALRAFQFLRRHPDRYMAGGDIPAAASLLNMAVDALCKEGHPRAAVELFERWRREEPDSPPDERAYNILLHGWSRAGRLDKVGKLWAEMRLAGVRPTVVTYGTLIEGLCVKRRPDQAIALLDEMREEGIEANLLTCNPIVYALAQAGRFQDAHKVLEKFPLYGVAPNISTFNSLVMGYCKHGDLAGASSVLKVMTERGISPTTRTYNYFFMTFAKNSDVESGMNLYSKMIGNGYSPDQLTYVLLVKMLSRANRLELVVQMIQEMRAHGFEPDLATSTMLIHLLCRRHQFEEACAEFEDMFKRGIVPQYITYQKLMRELKRLGLVHLIQKLTNLMRSVPHSTKLPGSYRDKEGDDSMEKRKLILQKAQAVSDVLKECKDPKELGKLKEDEGTDVEVADSAHLQMSWIAMRPVYASCSDIALNQATQEKMMPHSKSNQ</sequence>
<dbReference type="InterPro" id="IPR011990">
    <property type="entry name" value="TPR-like_helical_dom_sf"/>
</dbReference>
<proteinExistence type="inferred from homology"/>
<dbReference type="InterPro" id="IPR002885">
    <property type="entry name" value="PPR_rpt"/>
</dbReference>
<protein>
    <submittedName>
        <fullName evidence="5">Uncharacterized protein</fullName>
    </submittedName>
</protein>
<evidence type="ECO:0000313" key="6">
    <source>
        <dbReference type="Proteomes" id="UP000026960"/>
    </source>
</evidence>
<dbReference type="Gramene" id="OBART01G17210.2">
    <property type="protein sequence ID" value="OBART01G17210.2"/>
    <property type="gene ID" value="OBART01G17210"/>
</dbReference>
<dbReference type="NCBIfam" id="TIGR00756">
    <property type="entry name" value="PPR"/>
    <property type="match status" value="7"/>
</dbReference>
<dbReference type="Gramene" id="OBART01G17210.4">
    <property type="protein sequence ID" value="OBART01G17210.4"/>
    <property type="gene ID" value="OBART01G17210"/>
</dbReference>
<feature type="repeat" description="PPR" evidence="4">
    <location>
        <begin position="287"/>
        <end position="321"/>
    </location>
</feature>
<dbReference type="PROSITE" id="PS51375">
    <property type="entry name" value="PPR"/>
    <property type="match status" value="7"/>
</dbReference>
<feature type="repeat" description="PPR" evidence="4">
    <location>
        <begin position="217"/>
        <end position="251"/>
    </location>
</feature>
<dbReference type="STRING" id="65489.A0A0D3EPD2"/>
<evidence type="ECO:0000256" key="3">
    <source>
        <dbReference type="ARBA" id="ARBA00022946"/>
    </source>
</evidence>
<dbReference type="Proteomes" id="UP000026960">
    <property type="component" value="Chromosome 1"/>
</dbReference>
<dbReference type="PANTHER" id="PTHR47941">
    <property type="entry name" value="PENTATRICOPEPTIDE REPEAT-CONTAINING PROTEIN 3, MITOCHONDRIAL"/>
    <property type="match status" value="1"/>
</dbReference>
<feature type="repeat" description="PPR" evidence="4">
    <location>
        <begin position="252"/>
        <end position="286"/>
    </location>
</feature>
<dbReference type="Pfam" id="PF01535">
    <property type="entry name" value="PPR"/>
    <property type="match status" value="1"/>
</dbReference>
<feature type="repeat" description="PPR" evidence="4">
    <location>
        <begin position="357"/>
        <end position="391"/>
    </location>
</feature>
<name>A0A0D3EPD2_9ORYZ</name>
<dbReference type="Gramene" id="OBART01G17210.3">
    <property type="protein sequence ID" value="OBART01G17210.3"/>
    <property type="gene ID" value="OBART01G17210"/>
</dbReference>
<evidence type="ECO:0000256" key="2">
    <source>
        <dbReference type="ARBA" id="ARBA00022737"/>
    </source>
</evidence>
<accession>A0A0D3EPD2</accession>
<dbReference type="PaxDb" id="65489-OBART01G17210.1"/>
<dbReference type="AlphaFoldDB" id="A0A0D3EPD2"/>
<evidence type="ECO:0000256" key="1">
    <source>
        <dbReference type="ARBA" id="ARBA00007626"/>
    </source>
</evidence>
<keyword evidence="6" id="KW-1185">Reference proteome</keyword>
<evidence type="ECO:0000256" key="4">
    <source>
        <dbReference type="PROSITE-ProRule" id="PRU00708"/>
    </source>
</evidence>
<evidence type="ECO:0000313" key="5">
    <source>
        <dbReference type="EnsemblPlants" id="OBART01G17210.4"/>
    </source>
</evidence>
<feature type="repeat" description="PPR" evidence="4">
    <location>
        <begin position="182"/>
        <end position="216"/>
    </location>
</feature>
<dbReference type="EnsemblPlants" id="OBART01G17210.1">
    <property type="protein sequence ID" value="OBART01G17210.1"/>
    <property type="gene ID" value="OBART01G17210"/>
</dbReference>
<reference evidence="5" key="2">
    <citation type="submission" date="2015-03" db="UniProtKB">
        <authorList>
            <consortium name="EnsemblPlants"/>
        </authorList>
    </citation>
    <scope>IDENTIFICATION</scope>
</reference>
<feature type="repeat" description="PPR" evidence="4">
    <location>
        <begin position="322"/>
        <end position="356"/>
    </location>
</feature>
<comment type="similarity">
    <text evidence="1">Belongs to the PPR family. P subfamily.</text>
</comment>
<keyword evidence="2" id="KW-0677">Repeat</keyword>
<organism evidence="5">
    <name type="scientific">Oryza barthii</name>
    <dbReference type="NCBI Taxonomy" id="65489"/>
    <lineage>
        <taxon>Eukaryota</taxon>
        <taxon>Viridiplantae</taxon>
        <taxon>Streptophyta</taxon>
        <taxon>Embryophyta</taxon>
        <taxon>Tracheophyta</taxon>
        <taxon>Spermatophyta</taxon>
        <taxon>Magnoliopsida</taxon>
        <taxon>Liliopsida</taxon>
        <taxon>Poales</taxon>
        <taxon>Poaceae</taxon>
        <taxon>BOP clade</taxon>
        <taxon>Oryzoideae</taxon>
        <taxon>Oryzeae</taxon>
        <taxon>Oryzinae</taxon>
        <taxon>Oryza</taxon>
    </lineage>
</organism>
<dbReference type="EnsemblPlants" id="OBART01G17210.4">
    <property type="protein sequence ID" value="OBART01G17210.4"/>
    <property type="gene ID" value="OBART01G17210"/>
</dbReference>
<dbReference type="Gramene" id="OBART01G17210.1">
    <property type="protein sequence ID" value="OBART01G17210.1"/>
    <property type="gene ID" value="OBART01G17210"/>
</dbReference>
<keyword evidence="3" id="KW-0809">Transit peptide</keyword>
<dbReference type="HOGENOM" id="CLU_002706_49_20_1"/>
<dbReference type="Pfam" id="PF13041">
    <property type="entry name" value="PPR_2"/>
    <property type="match status" value="2"/>
</dbReference>
<dbReference type="Gene3D" id="1.25.40.10">
    <property type="entry name" value="Tetratricopeptide repeat domain"/>
    <property type="match status" value="2"/>
</dbReference>
<dbReference type="EnsemblPlants" id="OBART01G17210.2">
    <property type="protein sequence ID" value="OBART01G17210.2"/>
    <property type="gene ID" value="OBART01G17210"/>
</dbReference>
<dbReference type="Pfam" id="PF13812">
    <property type="entry name" value="PPR_3"/>
    <property type="match status" value="1"/>
</dbReference>
<feature type="repeat" description="PPR" evidence="4">
    <location>
        <begin position="392"/>
        <end position="426"/>
    </location>
</feature>
<reference evidence="5" key="1">
    <citation type="journal article" date="2009" name="Rice">
        <title>De Novo Next Generation Sequencing of Plant Genomes.</title>
        <authorList>
            <person name="Rounsley S."/>
            <person name="Marri P.R."/>
            <person name="Yu Y."/>
            <person name="He R."/>
            <person name="Sisneros N."/>
            <person name="Goicoechea J.L."/>
            <person name="Lee S.J."/>
            <person name="Angelova A."/>
            <person name="Kudrna D."/>
            <person name="Luo M."/>
            <person name="Affourtit J."/>
            <person name="Desany B."/>
            <person name="Knight J."/>
            <person name="Niazi F."/>
            <person name="Egholm M."/>
            <person name="Wing R.A."/>
        </authorList>
    </citation>
    <scope>NUCLEOTIDE SEQUENCE [LARGE SCALE GENOMIC DNA]</scope>
    <source>
        <strain evidence="5">IRGC 105608</strain>
    </source>
</reference>
<dbReference type="eggNOG" id="KOG4197">
    <property type="taxonomic scope" value="Eukaryota"/>
</dbReference>
<dbReference type="EnsemblPlants" id="OBART01G17210.3">
    <property type="protein sequence ID" value="OBART01G17210.3"/>
    <property type="gene ID" value="OBART01G17210"/>
</dbReference>